<sequence>MIKKETFNYNLLTQTPDKIFYIIIMNLVSIGFAIGVIMLWFFIDRMLVSFAGFSYIDIINNINIGIIICSIILLPIILGVDVLKVFKNILYIFVFVICLFLLGKILNFQWGWLLVIFGNLIMIVPNILLLCEKINFKLFLFHLFIVNFIAFAYNFIAYGEMTK</sequence>
<feature type="transmembrane region" description="Helical" evidence="1">
    <location>
        <begin position="62"/>
        <end position="82"/>
    </location>
</feature>
<dbReference type="EMBL" id="UAWL01000006">
    <property type="protein sequence ID" value="SQB98349.1"/>
    <property type="molecule type" value="Genomic_DNA"/>
</dbReference>
<evidence type="ECO:0000313" key="3">
    <source>
        <dbReference type="Proteomes" id="UP000250166"/>
    </source>
</evidence>
<dbReference type="AlphaFoldDB" id="A0A2X3DFS3"/>
<organism evidence="2 3">
    <name type="scientific">Helicobacter fennelliae</name>
    <dbReference type="NCBI Taxonomy" id="215"/>
    <lineage>
        <taxon>Bacteria</taxon>
        <taxon>Pseudomonadati</taxon>
        <taxon>Campylobacterota</taxon>
        <taxon>Epsilonproteobacteria</taxon>
        <taxon>Campylobacterales</taxon>
        <taxon>Helicobacteraceae</taxon>
        <taxon>Helicobacter</taxon>
    </lineage>
</organism>
<keyword evidence="1" id="KW-1133">Transmembrane helix</keyword>
<proteinExistence type="predicted"/>
<gene>
    <name evidence="2" type="ORF">NCTC13102_00806</name>
</gene>
<evidence type="ECO:0000256" key="1">
    <source>
        <dbReference type="SAM" id="Phobius"/>
    </source>
</evidence>
<accession>A0A2X3DFS3</accession>
<feature type="transmembrane region" description="Helical" evidence="1">
    <location>
        <begin position="112"/>
        <end position="131"/>
    </location>
</feature>
<reference evidence="2 3" key="1">
    <citation type="submission" date="2018-06" db="EMBL/GenBank/DDBJ databases">
        <authorList>
            <consortium name="Pathogen Informatics"/>
            <person name="Doyle S."/>
        </authorList>
    </citation>
    <scope>NUCLEOTIDE SEQUENCE [LARGE SCALE GENOMIC DNA]</scope>
    <source>
        <strain evidence="2 3">NCTC13102</strain>
    </source>
</reference>
<evidence type="ECO:0000313" key="2">
    <source>
        <dbReference type="EMBL" id="SQB98349.1"/>
    </source>
</evidence>
<keyword evidence="1" id="KW-0812">Transmembrane</keyword>
<name>A0A2X3DFS3_9HELI</name>
<feature type="transmembrane region" description="Helical" evidence="1">
    <location>
        <begin position="20"/>
        <end position="42"/>
    </location>
</feature>
<feature type="transmembrane region" description="Helical" evidence="1">
    <location>
        <begin position="89"/>
        <end position="106"/>
    </location>
</feature>
<dbReference type="RefSeq" id="WP_034549401.1">
    <property type="nucleotide sequence ID" value="NZ_JAERIV010000048.1"/>
</dbReference>
<dbReference type="GeneID" id="66540533"/>
<feature type="transmembrane region" description="Helical" evidence="1">
    <location>
        <begin position="138"/>
        <end position="158"/>
    </location>
</feature>
<dbReference type="Proteomes" id="UP000250166">
    <property type="component" value="Unassembled WGS sequence"/>
</dbReference>
<protein>
    <submittedName>
        <fullName evidence="2">Uncharacterized protein</fullName>
    </submittedName>
</protein>
<keyword evidence="1" id="KW-0472">Membrane</keyword>